<evidence type="ECO:0000313" key="2">
    <source>
        <dbReference type="EMBL" id="MBB5364645.1"/>
    </source>
</evidence>
<reference evidence="2 3" key="1">
    <citation type="submission" date="2020-08" db="EMBL/GenBank/DDBJ databases">
        <title>Genomic Encyclopedia of Type Strains, Phase IV (KMG-IV): sequencing the most valuable type-strain genomes for metagenomic binning, comparative biology and taxonomic classification.</title>
        <authorList>
            <person name="Goeker M."/>
        </authorList>
    </citation>
    <scope>NUCLEOTIDE SEQUENCE [LARGE SCALE GENOMIC DNA]</scope>
    <source>
        <strain evidence="2 3">DSM 27939</strain>
    </source>
</reference>
<name>A0A7W8JX65_9DEIO</name>
<dbReference type="RefSeq" id="WP_229790243.1">
    <property type="nucleotide sequence ID" value="NZ_JACHFL010000011.1"/>
</dbReference>
<keyword evidence="1" id="KW-0732">Signal</keyword>
<dbReference type="Gene3D" id="2.60.40.1240">
    <property type="match status" value="2"/>
</dbReference>
<gene>
    <name evidence="2" type="ORF">HNQ08_003758</name>
</gene>
<evidence type="ECO:0000313" key="3">
    <source>
        <dbReference type="Proteomes" id="UP000552709"/>
    </source>
</evidence>
<dbReference type="Proteomes" id="UP000552709">
    <property type="component" value="Unassembled WGS sequence"/>
</dbReference>
<dbReference type="EMBL" id="JACHFL010000011">
    <property type="protein sequence ID" value="MBB5364645.1"/>
    <property type="molecule type" value="Genomic_DNA"/>
</dbReference>
<comment type="caution">
    <text evidence="2">The sequence shown here is derived from an EMBL/GenBank/DDBJ whole genome shotgun (WGS) entry which is preliminary data.</text>
</comment>
<dbReference type="InterPro" id="IPR029050">
    <property type="entry name" value="Immunoprotect_excell_Ig-like"/>
</dbReference>
<accession>A0A7W8JX65</accession>
<keyword evidence="3" id="KW-1185">Reference proteome</keyword>
<evidence type="ECO:0000256" key="1">
    <source>
        <dbReference type="ARBA" id="ARBA00022729"/>
    </source>
</evidence>
<evidence type="ECO:0008006" key="4">
    <source>
        <dbReference type="Google" id="ProtNLM"/>
    </source>
</evidence>
<protein>
    <recommendedName>
        <fullName evidence="4">DUF4352 domain-containing protein</fullName>
    </recommendedName>
</protein>
<organism evidence="2 3">
    <name type="scientific">Deinococcus humi</name>
    <dbReference type="NCBI Taxonomy" id="662880"/>
    <lineage>
        <taxon>Bacteria</taxon>
        <taxon>Thermotogati</taxon>
        <taxon>Deinococcota</taxon>
        <taxon>Deinococci</taxon>
        <taxon>Deinococcales</taxon>
        <taxon>Deinococcaceae</taxon>
        <taxon>Deinococcus</taxon>
    </lineage>
</organism>
<proteinExistence type="predicted"/>
<dbReference type="AlphaFoldDB" id="A0A7W8JX65"/>
<sequence length="312" mass="33624">MTPVVQGTTQLAGGVGTLGKTVTLGKGRSAINFTLNSAEFTLARVTVGTNVYVPKAGEKLLILRYTLQNPQKESKDISWNTLKFTAVDARDINHEHDNYVGRDGTSEQLDMTLKPAQKINVYAVMAVPAAGPIPKLIVSAGDDFPVQRYDLRGKAKGLAAEFADPADPSLTTAREVQTVPPGTYAPLGKFDVRLDSLTLSQAAVNGQVPPSGQRYLIATLSIRNGTAKTAEAADWAFNTFKVQLRDTDGEVQLYDDYLLKVSRDETANGTLKPGEEARFRVYFLLPATVTGTALSLSEGESRTVAFDVKAAR</sequence>